<keyword evidence="2" id="KW-1133">Transmembrane helix</keyword>
<dbReference type="WBParaSite" id="TCONS_00015265.p1">
    <property type="protein sequence ID" value="TCONS_00015265.p1"/>
    <property type="gene ID" value="XLOC_009404"/>
</dbReference>
<keyword evidence="2" id="KW-0812">Transmembrane</keyword>
<evidence type="ECO:0000313" key="4">
    <source>
        <dbReference type="WBParaSite" id="TCONS_00015265.p1"/>
    </source>
</evidence>
<dbReference type="AlphaFoldDB" id="A0AAF5DLL3"/>
<proteinExistence type="predicted"/>
<evidence type="ECO:0000313" key="3">
    <source>
        <dbReference type="Proteomes" id="UP000035681"/>
    </source>
</evidence>
<feature type="region of interest" description="Disordered" evidence="1">
    <location>
        <begin position="52"/>
        <end position="143"/>
    </location>
</feature>
<feature type="compositionally biased region" description="Basic and acidic residues" evidence="1">
    <location>
        <begin position="52"/>
        <end position="83"/>
    </location>
</feature>
<protein>
    <submittedName>
        <fullName evidence="4">Uncharacterized protein</fullName>
    </submittedName>
</protein>
<sequence length="143" mass="16717">GHSKTKIPVRILKEVWPKSKLEDLFNVASCMLLFSYVLKAVLTLILIPVPRSHKEPSLEDERGNEEQGEGERDQKGKEREKEGGKKKKERGKKEGEKGSTEKRRNMREKREKKTQKRRRKGKKLINGGKKNPKRLLDSDFYLY</sequence>
<reference evidence="4" key="1">
    <citation type="submission" date="2024-02" db="UniProtKB">
        <authorList>
            <consortium name="WormBaseParasite"/>
        </authorList>
    </citation>
    <scope>IDENTIFICATION</scope>
</reference>
<accession>A0AAF5DLL3</accession>
<keyword evidence="3" id="KW-1185">Reference proteome</keyword>
<feature type="compositionally biased region" description="Basic and acidic residues" evidence="1">
    <location>
        <begin position="91"/>
        <end position="111"/>
    </location>
</feature>
<name>A0AAF5DLL3_STRER</name>
<evidence type="ECO:0000256" key="2">
    <source>
        <dbReference type="SAM" id="Phobius"/>
    </source>
</evidence>
<feature type="compositionally biased region" description="Basic residues" evidence="1">
    <location>
        <begin position="112"/>
        <end position="123"/>
    </location>
</feature>
<feature type="transmembrane region" description="Helical" evidence="2">
    <location>
        <begin position="24"/>
        <end position="47"/>
    </location>
</feature>
<organism evidence="3 4">
    <name type="scientific">Strongyloides stercoralis</name>
    <name type="common">Threadworm</name>
    <dbReference type="NCBI Taxonomy" id="6248"/>
    <lineage>
        <taxon>Eukaryota</taxon>
        <taxon>Metazoa</taxon>
        <taxon>Ecdysozoa</taxon>
        <taxon>Nematoda</taxon>
        <taxon>Chromadorea</taxon>
        <taxon>Rhabditida</taxon>
        <taxon>Tylenchina</taxon>
        <taxon>Panagrolaimomorpha</taxon>
        <taxon>Strongyloidoidea</taxon>
        <taxon>Strongyloididae</taxon>
        <taxon>Strongyloides</taxon>
    </lineage>
</organism>
<keyword evidence="2" id="KW-0472">Membrane</keyword>
<evidence type="ECO:0000256" key="1">
    <source>
        <dbReference type="SAM" id="MobiDB-lite"/>
    </source>
</evidence>
<dbReference type="Proteomes" id="UP000035681">
    <property type="component" value="Unplaced"/>
</dbReference>